<dbReference type="PANTHER" id="PTHR43791:SF62">
    <property type="entry name" value="MAJOR FACILITATOR SUPERFAMILY (MFS) PROFILE DOMAIN-CONTAINING PROTEIN"/>
    <property type="match status" value="1"/>
</dbReference>
<dbReference type="Proteomes" id="UP000567885">
    <property type="component" value="Unassembled WGS sequence"/>
</dbReference>
<keyword evidence="3 8" id="KW-0812">Transmembrane</keyword>
<feature type="transmembrane region" description="Helical" evidence="8">
    <location>
        <begin position="221"/>
        <end position="241"/>
    </location>
</feature>
<keyword evidence="6" id="KW-0325">Glycoprotein</keyword>
<feature type="transmembrane region" description="Helical" evidence="8">
    <location>
        <begin position="456"/>
        <end position="479"/>
    </location>
</feature>
<dbReference type="Gene3D" id="1.20.1250.20">
    <property type="entry name" value="MFS general substrate transporter like domains"/>
    <property type="match status" value="2"/>
</dbReference>
<dbReference type="PANTHER" id="PTHR43791">
    <property type="entry name" value="PERMEASE-RELATED"/>
    <property type="match status" value="1"/>
</dbReference>
<organism evidence="10 11">
    <name type="scientific">Fusarium heterosporum</name>
    <dbReference type="NCBI Taxonomy" id="42747"/>
    <lineage>
        <taxon>Eukaryota</taxon>
        <taxon>Fungi</taxon>
        <taxon>Dikarya</taxon>
        <taxon>Ascomycota</taxon>
        <taxon>Pezizomycotina</taxon>
        <taxon>Sordariomycetes</taxon>
        <taxon>Hypocreomycetidae</taxon>
        <taxon>Hypocreales</taxon>
        <taxon>Nectriaceae</taxon>
        <taxon>Fusarium</taxon>
        <taxon>Fusarium heterosporum species complex</taxon>
    </lineage>
</organism>
<dbReference type="Pfam" id="PF07690">
    <property type="entry name" value="MFS_1"/>
    <property type="match status" value="1"/>
</dbReference>
<reference evidence="10 11" key="1">
    <citation type="submission" date="2020-05" db="EMBL/GenBank/DDBJ databases">
        <title>Identification and distribution of gene clusters putatively required for synthesis of sphingolipid metabolism inhibitors in phylogenetically diverse species of the filamentous fungus Fusarium.</title>
        <authorList>
            <person name="Kim H.-S."/>
            <person name="Busman M."/>
            <person name="Brown D.W."/>
            <person name="Divon H."/>
            <person name="Uhlig S."/>
            <person name="Proctor R.H."/>
        </authorList>
    </citation>
    <scope>NUCLEOTIDE SEQUENCE [LARGE SCALE GENOMIC DNA]</scope>
    <source>
        <strain evidence="10 11">NRRL 20693</strain>
    </source>
</reference>
<feature type="transmembrane region" description="Helical" evidence="8">
    <location>
        <begin position="158"/>
        <end position="177"/>
    </location>
</feature>
<feature type="region of interest" description="Disordered" evidence="7">
    <location>
        <begin position="1"/>
        <end position="37"/>
    </location>
</feature>
<dbReference type="GO" id="GO:0016020">
    <property type="term" value="C:membrane"/>
    <property type="evidence" value="ECO:0007669"/>
    <property type="project" value="UniProtKB-SubCell"/>
</dbReference>
<feature type="transmembrane region" description="Helical" evidence="8">
    <location>
        <begin position="396"/>
        <end position="417"/>
    </location>
</feature>
<name>A0A8H5WLM4_FUSHE</name>
<feature type="transmembrane region" description="Helical" evidence="8">
    <location>
        <begin position="485"/>
        <end position="510"/>
    </location>
</feature>
<evidence type="ECO:0000313" key="10">
    <source>
        <dbReference type="EMBL" id="KAF5667457.1"/>
    </source>
</evidence>
<evidence type="ECO:0000259" key="9">
    <source>
        <dbReference type="PROSITE" id="PS50850"/>
    </source>
</evidence>
<evidence type="ECO:0000256" key="4">
    <source>
        <dbReference type="ARBA" id="ARBA00022989"/>
    </source>
</evidence>
<keyword evidence="2" id="KW-0813">Transport</keyword>
<feature type="transmembrane region" description="Helical" evidence="8">
    <location>
        <begin position="361"/>
        <end position="384"/>
    </location>
</feature>
<dbReference type="InterPro" id="IPR011701">
    <property type="entry name" value="MFS"/>
</dbReference>
<feature type="transmembrane region" description="Helical" evidence="8">
    <location>
        <begin position="423"/>
        <end position="444"/>
    </location>
</feature>
<keyword evidence="4 8" id="KW-1133">Transmembrane helix</keyword>
<feature type="transmembrane region" description="Helical" evidence="8">
    <location>
        <begin position="329"/>
        <end position="349"/>
    </location>
</feature>
<dbReference type="FunFam" id="1.20.1250.20:FF:000013">
    <property type="entry name" value="MFS general substrate transporter"/>
    <property type="match status" value="1"/>
</dbReference>
<feature type="domain" description="Major facilitator superfamily (MFS) profile" evidence="9">
    <location>
        <begin position="93"/>
        <end position="517"/>
    </location>
</feature>
<feature type="transmembrane region" description="Helical" evidence="8">
    <location>
        <begin position="253"/>
        <end position="275"/>
    </location>
</feature>
<dbReference type="PROSITE" id="PS50850">
    <property type="entry name" value="MFS"/>
    <property type="match status" value="1"/>
</dbReference>
<evidence type="ECO:0000256" key="3">
    <source>
        <dbReference type="ARBA" id="ARBA00022692"/>
    </source>
</evidence>
<comment type="subcellular location">
    <subcellularLocation>
        <location evidence="1">Membrane</location>
        <topology evidence="1">Multi-pass membrane protein</topology>
    </subcellularLocation>
</comment>
<sequence length="533" mass="57944">MTSNDKTGGDVPPDTQTPASHVDLPNDDPSTEKSELKKLDTTASIEKELALVEEGFLKTVGHLPSPEEQIDALGIPNWRELEKKIVRRLDMTLMPCVWCLYFFNYLDRASIGHARLSSFDADLNLVGSNFSSAVSILSLGYVLGQLPSNMLITKIRPSLYLCLMAIVWSGVSVATVGVKSYSGLMGVRFALGLVEAPLLPGAIYLLGCWYTRKEVAFRMAILYSAQTIAFCSAGLIAAATYATLETVHGLAGWQWLFIILATAGAGSAMICIWFIPDYPDSKTGSAMWTMTEDMRKVAAARVYADRPSTSEAKTGALEGLKLSIRDPKLYILTLMNICISAAYGFSNFYPSIVRGLAADWGYSPVIALVLTAPPYIVAAIGSYINAWHSDKVKERGLHYAIPVVVACSGFIVCLATTNAQARYGASFVYVGGMYIANPLIMGYVSGALAKTPEKRAVSVALCNLLSQIGNFTAPFMFVTKEEPRYISAFIGMMAFGLASAACAIFMKVWLVYSNKRLLREAQRSGTAYQPYVT</sequence>
<evidence type="ECO:0000313" key="11">
    <source>
        <dbReference type="Proteomes" id="UP000567885"/>
    </source>
</evidence>
<keyword evidence="11" id="KW-1185">Reference proteome</keyword>
<comment type="caution">
    <text evidence="10">The sequence shown here is derived from an EMBL/GenBank/DDBJ whole genome shotgun (WGS) entry which is preliminary data.</text>
</comment>
<feature type="transmembrane region" description="Helical" evidence="8">
    <location>
        <begin position="189"/>
        <end position="209"/>
    </location>
</feature>
<proteinExistence type="predicted"/>
<dbReference type="FunFam" id="1.20.1250.20:FF:000057">
    <property type="entry name" value="MFS general substrate transporter"/>
    <property type="match status" value="1"/>
</dbReference>
<evidence type="ECO:0000256" key="1">
    <source>
        <dbReference type="ARBA" id="ARBA00004141"/>
    </source>
</evidence>
<dbReference type="OrthoDB" id="2250022at2759"/>
<protein>
    <submittedName>
        <fullName evidence="10">Tartrate transporter</fullName>
    </submittedName>
</protein>
<dbReference type="InterPro" id="IPR036259">
    <property type="entry name" value="MFS_trans_sf"/>
</dbReference>
<dbReference type="AlphaFoldDB" id="A0A8H5WLM4"/>
<evidence type="ECO:0000256" key="2">
    <source>
        <dbReference type="ARBA" id="ARBA00022448"/>
    </source>
</evidence>
<accession>A0A8H5WLM4</accession>
<gene>
    <name evidence="10" type="ORF">FHETE_5726</name>
</gene>
<dbReference type="InterPro" id="IPR020846">
    <property type="entry name" value="MFS_dom"/>
</dbReference>
<evidence type="ECO:0000256" key="5">
    <source>
        <dbReference type="ARBA" id="ARBA00023136"/>
    </source>
</evidence>
<dbReference type="SUPFAM" id="SSF103473">
    <property type="entry name" value="MFS general substrate transporter"/>
    <property type="match status" value="1"/>
</dbReference>
<evidence type="ECO:0000256" key="8">
    <source>
        <dbReference type="SAM" id="Phobius"/>
    </source>
</evidence>
<evidence type="ECO:0000256" key="7">
    <source>
        <dbReference type="SAM" id="MobiDB-lite"/>
    </source>
</evidence>
<evidence type="ECO:0000256" key="6">
    <source>
        <dbReference type="ARBA" id="ARBA00023180"/>
    </source>
</evidence>
<dbReference type="GO" id="GO:0022857">
    <property type="term" value="F:transmembrane transporter activity"/>
    <property type="evidence" value="ECO:0007669"/>
    <property type="project" value="InterPro"/>
</dbReference>
<keyword evidence="5 8" id="KW-0472">Membrane</keyword>
<dbReference type="EMBL" id="JAAGWQ010000101">
    <property type="protein sequence ID" value="KAF5667457.1"/>
    <property type="molecule type" value="Genomic_DNA"/>
</dbReference>